<gene>
    <name evidence="3" type="ORF">JD276_13395</name>
</gene>
<dbReference type="InterPro" id="IPR032710">
    <property type="entry name" value="NTF2-like_dom_sf"/>
</dbReference>
<evidence type="ECO:0000256" key="1">
    <source>
        <dbReference type="ARBA" id="ARBA00009570"/>
    </source>
</evidence>
<organism evidence="3 4">
    <name type="scientific">Leucobacter chromiisoli</name>
    <dbReference type="NCBI Taxonomy" id="2796471"/>
    <lineage>
        <taxon>Bacteria</taxon>
        <taxon>Bacillati</taxon>
        <taxon>Actinomycetota</taxon>
        <taxon>Actinomycetes</taxon>
        <taxon>Micrococcales</taxon>
        <taxon>Microbacteriaceae</taxon>
        <taxon>Leucobacter</taxon>
    </lineage>
</organism>
<dbReference type="Gene3D" id="3.10.450.50">
    <property type="match status" value="1"/>
</dbReference>
<reference evidence="3" key="1">
    <citation type="submission" date="2020-12" db="EMBL/GenBank/DDBJ databases">
        <title>Leucobacter sp. CAS1, isolated from Chromium sludge.</title>
        <authorList>
            <person name="Xu Z."/>
        </authorList>
    </citation>
    <scope>NUCLEOTIDE SEQUENCE</scope>
    <source>
        <strain evidence="3">CSA1</strain>
    </source>
</reference>
<name>A0A934Q8X2_9MICO</name>
<dbReference type="PANTHER" id="PTHR41534:SF2">
    <property type="entry name" value="3-PHENYLPROPIONATE_CINNAMIC ACID DIOXYGENASE SUBUNIT BETA"/>
    <property type="match status" value="1"/>
</dbReference>
<accession>A0A934Q8X2</accession>
<evidence type="ECO:0000313" key="3">
    <source>
        <dbReference type="EMBL" id="MBK0420026.1"/>
    </source>
</evidence>
<dbReference type="InterPro" id="IPR000391">
    <property type="entry name" value="Rng_hydr_dOase-bsu"/>
</dbReference>
<dbReference type="GO" id="GO:0019380">
    <property type="term" value="P:3-phenylpropionate catabolic process"/>
    <property type="evidence" value="ECO:0007669"/>
    <property type="project" value="TreeGrafter"/>
</dbReference>
<evidence type="ECO:0008006" key="5">
    <source>
        <dbReference type="Google" id="ProtNLM"/>
    </source>
</evidence>
<comment type="caution">
    <text evidence="3">The sequence shown here is derived from an EMBL/GenBank/DDBJ whole genome shotgun (WGS) entry which is preliminary data.</text>
</comment>
<protein>
    <recommendedName>
        <fullName evidence="5">3-phenylpropionate/cinnamic acid dioxygenase small subunit</fullName>
    </recommendedName>
</protein>
<evidence type="ECO:0000256" key="2">
    <source>
        <dbReference type="ARBA" id="ARBA00023002"/>
    </source>
</evidence>
<dbReference type="SUPFAM" id="SSF54427">
    <property type="entry name" value="NTF2-like"/>
    <property type="match status" value="1"/>
</dbReference>
<dbReference type="EMBL" id="JAEHOH010000020">
    <property type="protein sequence ID" value="MBK0420026.1"/>
    <property type="molecule type" value="Genomic_DNA"/>
</dbReference>
<sequence length="191" mass="21136">MTESAASKVKPGAWLTGRSTYKRPLSYSGVSVADPRVARAVDLVSYEAELLDRKNYEEWQELYSEDGIYVIPIDPETEDFAGSLNMVFDDDAMRRSRVVRLTEGYAIAAVDAATTVRTLGRFICGEVDDDGVLLRAAQVIVAYKRGTHHLWAGDVEYRVRFGATPADDRIALKVIRLIDSQDSTPAAGFLL</sequence>
<proteinExistence type="inferred from homology"/>
<evidence type="ECO:0000313" key="4">
    <source>
        <dbReference type="Proteomes" id="UP000608530"/>
    </source>
</evidence>
<dbReference type="Proteomes" id="UP000608530">
    <property type="component" value="Unassembled WGS sequence"/>
</dbReference>
<dbReference type="GO" id="GO:0016491">
    <property type="term" value="F:oxidoreductase activity"/>
    <property type="evidence" value="ECO:0007669"/>
    <property type="project" value="UniProtKB-KW"/>
</dbReference>
<comment type="similarity">
    <text evidence="1">Belongs to the bacterial ring-hydroxylating dioxygenase beta subunit family.</text>
</comment>
<dbReference type="AlphaFoldDB" id="A0A934Q8X2"/>
<keyword evidence="2" id="KW-0560">Oxidoreductase</keyword>
<dbReference type="Pfam" id="PF00866">
    <property type="entry name" value="Ring_hydroxyl_B"/>
    <property type="match status" value="1"/>
</dbReference>
<dbReference type="RefSeq" id="WP_200116165.1">
    <property type="nucleotide sequence ID" value="NZ_JAEHOH010000020.1"/>
</dbReference>
<dbReference type="PANTHER" id="PTHR41534">
    <property type="entry name" value="BLR3401 PROTEIN"/>
    <property type="match status" value="1"/>
</dbReference>
<keyword evidence="4" id="KW-1185">Reference proteome</keyword>